<evidence type="ECO:0008006" key="4">
    <source>
        <dbReference type="Google" id="ProtNLM"/>
    </source>
</evidence>
<dbReference type="RefSeq" id="WP_252822776.1">
    <property type="nucleotide sequence ID" value="NZ_JAMXQS010000016.1"/>
</dbReference>
<comment type="caution">
    <text evidence="2">The sequence shown here is derived from an EMBL/GenBank/DDBJ whole genome shotgun (WGS) entry which is preliminary data.</text>
</comment>
<gene>
    <name evidence="2" type="ORF">NGM99_21380</name>
</gene>
<dbReference type="EMBL" id="JAMXQS010000016">
    <property type="protein sequence ID" value="MCO6052345.1"/>
    <property type="molecule type" value="Genomic_DNA"/>
</dbReference>
<sequence length="232" mass="26044">MREIEKVIRSRHGYYIPETDDADIYIKAAALSLSAQDMIGWTQRWAPWATEAIVLAVLADLRPRRRMISAEGCANLLKVGMAERRQLKLRTIGAFDLTPQERLKLAKEIKREGDRARQEQKRKASGRRNRASYEEDSLQRLKPWEALGISRATWYRRRETSLSPVEYKTDGDTPVSNIEMSTTPSGHSASVVPLHPRPARPAVLGLGDNVPDGATKGQSPMGQATQRVNDAK</sequence>
<keyword evidence="3" id="KW-1185">Reference proteome</keyword>
<evidence type="ECO:0000256" key="1">
    <source>
        <dbReference type="SAM" id="MobiDB-lite"/>
    </source>
</evidence>
<evidence type="ECO:0000313" key="2">
    <source>
        <dbReference type="EMBL" id="MCO6052345.1"/>
    </source>
</evidence>
<accession>A0ABT1CC00</accession>
<dbReference type="Proteomes" id="UP001205906">
    <property type="component" value="Unassembled WGS sequence"/>
</dbReference>
<feature type="region of interest" description="Disordered" evidence="1">
    <location>
        <begin position="181"/>
        <end position="232"/>
    </location>
</feature>
<evidence type="ECO:0000313" key="3">
    <source>
        <dbReference type="Proteomes" id="UP001205906"/>
    </source>
</evidence>
<protein>
    <recommendedName>
        <fullName evidence="4">DUF1376 domain-containing protein</fullName>
    </recommendedName>
</protein>
<name>A0ABT1CC00_9HYPH</name>
<feature type="compositionally biased region" description="Polar residues" evidence="1">
    <location>
        <begin position="216"/>
        <end position="232"/>
    </location>
</feature>
<dbReference type="Gene3D" id="1.10.1220.10">
    <property type="entry name" value="Met repressor-like"/>
    <property type="match status" value="1"/>
</dbReference>
<feature type="region of interest" description="Disordered" evidence="1">
    <location>
        <begin position="108"/>
        <end position="135"/>
    </location>
</feature>
<dbReference type="InterPro" id="IPR013321">
    <property type="entry name" value="Arc_rbn_hlx_hlx"/>
</dbReference>
<feature type="compositionally biased region" description="Basic and acidic residues" evidence="1">
    <location>
        <begin position="108"/>
        <end position="122"/>
    </location>
</feature>
<proteinExistence type="predicted"/>
<organism evidence="2 3">
    <name type="scientific">Mesorhizobium liriopis</name>
    <dbReference type="NCBI Taxonomy" id="2953882"/>
    <lineage>
        <taxon>Bacteria</taxon>
        <taxon>Pseudomonadati</taxon>
        <taxon>Pseudomonadota</taxon>
        <taxon>Alphaproteobacteria</taxon>
        <taxon>Hyphomicrobiales</taxon>
        <taxon>Phyllobacteriaceae</taxon>
        <taxon>Mesorhizobium</taxon>
    </lineage>
</organism>
<reference evidence="2 3" key="1">
    <citation type="submission" date="2022-06" db="EMBL/GenBank/DDBJ databases">
        <title>Mesorhizobium sp. strain RP14 Genome sequencing and assembly.</title>
        <authorList>
            <person name="Kim I."/>
        </authorList>
    </citation>
    <scope>NUCLEOTIDE SEQUENCE [LARGE SCALE GENOMIC DNA]</scope>
    <source>
        <strain evidence="3">RP14(2022)</strain>
    </source>
</reference>